<dbReference type="AlphaFoldDB" id="A0A7T7BLT2"/>
<name>A0A7T7BLT2_PENDI</name>
<accession>A0A7T7BLT2</accession>
<proteinExistence type="predicted"/>
<evidence type="ECO:0000313" key="1">
    <source>
        <dbReference type="EMBL" id="QQK44476.1"/>
    </source>
</evidence>
<organism evidence="1 2">
    <name type="scientific">Penicillium digitatum</name>
    <name type="common">Green mold</name>
    <dbReference type="NCBI Taxonomy" id="36651"/>
    <lineage>
        <taxon>Eukaryota</taxon>
        <taxon>Fungi</taxon>
        <taxon>Dikarya</taxon>
        <taxon>Ascomycota</taxon>
        <taxon>Pezizomycotina</taxon>
        <taxon>Eurotiomycetes</taxon>
        <taxon>Eurotiomycetidae</taxon>
        <taxon>Eurotiales</taxon>
        <taxon>Aspergillaceae</taxon>
        <taxon>Penicillium</taxon>
    </lineage>
</organism>
<dbReference type="EMBL" id="CP060776">
    <property type="protein sequence ID" value="QQK44476.1"/>
    <property type="molecule type" value="Genomic_DNA"/>
</dbReference>
<dbReference type="Proteomes" id="UP000595662">
    <property type="component" value="Chromosome 3"/>
</dbReference>
<protein>
    <submittedName>
        <fullName evidence="1">Uncharacterized protein</fullName>
    </submittedName>
</protein>
<evidence type="ECO:0000313" key="2">
    <source>
        <dbReference type="Proteomes" id="UP000595662"/>
    </source>
</evidence>
<reference evidence="1 2" key="1">
    <citation type="submission" date="2020-08" db="EMBL/GenBank/DDBJ databases">
        <title>The completed genome sequence of the pathogenic ascomycete fungus Penicillium digitatum.</title>
        <authorList>
            <person name="Wang M."/>
        </authorList>
    </citation>
    <scope>NUCLEOTIDE SEQUENCE [LARGE SCALE GENOMIC DNA]</scope>
    <source>
        <strain evidence="1 2">PdW03</strain>
    </source>
</reference>
<dbReference type="RefSeq" id="XP_065957026.1">
    <property type="nucleotide sequence ID" value="XM_066101943.1"/>
</dbReference>
<gene>
    <name evidence="1" type="ORF">Pdw03_8377</name>
</gene>
<sequence length="67" mass="7610">MSQAINEWTNVVWGSVYATRPRLWGLPLHSYRPVSLDAPELPNGKPEKLTGSYGKWSWTAHDPRTTT</sequence>
<dbReference type="GeneID" id="90953081"/>